<name>A0A074MBN7_ERYLO</name>
<evidence type="ECO:0000256" key="1">
    <source>
        <dbReference type="ARBA" id="ARBA00004571"/>
    </source>
</evidence>
<dbReference type="InterPro" id="IPR039426">
    <property type="entry name" value="TonB-dep_rcpt-like"/>
</dbReference>
<dbReference type="PANTHER" id="PTHR30069:SF29">
    <property type="entry name" value="HEMOGLOBIN AND HEMOGLOBIN-HAPTOGLOBIN-BINDING PROTEIN 1-RELATED"/>
    <property type="match status" value="1"/>
</dbReference>
<comment type="caution">
    <text evidence="10">The sequence shown here is derived from an EMBL/GenBank/DDBJ whole genome shotgun (WGS) entry which is preliminary data.</text>
</comment>
<evidence type="ECO:0008006" key="12">
    <source>
        <dbReference type="Google" id="ProtNLM"/>
    </source>
</evidence>
<reference evidence="10 11" key="1">
    <citation type="submission" date="2014-04" db="EMBL/GenBank/DDBJ databases">
        <title>A comprehensive comparison of genomes of Erythrobacter spp. strains.</title>
        <authorList>
            <person name="Zheng Q."/>
        </authorList>
    </citation>
    <scope>NUCLEOTIDE SEQUENCE [LARGE SCALE GENOMIC DNA]</scope>
    <source>
        <strain evidence="10 11">DSM 6997</strain>
    </source>
</reference>
<dbReference type="SUPFAM" id="SSF56935">
    <property type="entry name" value="Porins"/>
    <property type="match status" value="2"/>
</dbReference>
<evidence type="ECO:0000256" key="8">
    <source>
        <dbReference type="SAM" id="MobiDB-lite"/>
    </source>
</evidence>
<feature type="region of interest" description="Disordered" evidence="8">
    <location>
        <begin position="863"/>
        <end position="885"/>
    </location>
</feature>
<evidence type="ECO:0000256" key="6">
    <source>
        <dbReference type="ARBA" id="ARBA00023136"/>
    </source>
</evidence>
<evidence type="ECO:0000313" key="11">
    <source>
        <dbReference type="Proteomes" id="UP000027647"/>
    </source>
</evidence>
<evidence type="ECO:0000256" key="5">
    <source>
        <dbReference type="ARBA" id="ARBA00022729"/>
    </source>
</evidence>
<feature type="signal peptide" evidence="9">
    <location>
        <begin position="1"/>
        <end position="27"/>
    </location>
</feature>
<sequence>MNLSRFSRTSLLVGASVCALMTVPVYAQDDEADSASPTPVIEDDEEEAGFGAGGIVVRGQRLRGALDVEQAPLLELSEAEIAAEGVGSIADLVAQISAQTGSSRGRGGGGQPVILVNGIRPGSFRELFQYPPEALEKVEVFPEEVAQRFGFPPDRRVINLILKDNYRNAEVEFEFEGPSRGGNYTREQELGFLQITNGARINVNFEANDTSLLTEDERDIIQTQGSVSNVVGDPAQAAFRSLISDSRNLEGNISWAKAFLDSGTAVSANLFYQRNDARALQGLNTVLLTDASGNSALRTFGEETPIEQTIAVDTLSTSGSVNTPVNAFRLTSTFDANLSESETRFDQLFDTSELTDAALTGALAIDGPLPTSLQTGFDQANRRTIDIGSLTTLRGPVANLPGGELIATFDLGLDWDRIESSDTRSTIAAQLTRRSLSTGANLSIPITSRREGFADALGSFTLNLQAGFEDLSDFGLLGDYTAGLTWAPFDNLDLSATYIFREVAPSLSALGDPQVVNFNLPVFDFVNGETVLADVTTGGNPALPAETQRDWKFAANWELPFWSGARFQVEYIRNRSDNVVSSFPQVTPEIEAAFPDRITRDAGGTLIALDRRQVTFAETRADRLNFSLNLRGSIGGGERGGRPGGSSGGGRGGPPPGVSGRQPSGGPPGGTGPKTGPAGDRRAAFMEFRTRICADDGLEVLTRLATAIANGEDVSAIIPGGGSPRLVGMVERLKGEDGQIDPERLAEMRTQICSMDPSAMRGPPAGISTDANNARPSGAPGGPPAGPMGEGFAAFRTLICADDGEAKLRALVARIERGEDVSDTIPGFDPNMAGFMIDRLRGDDGELSSERIAGLKGRFCNAEGEADAQSGSSSGASSSGGPPAGGFNPLARGNFSGFRYFVSLNHTIELDNEILIAPGLAPLDQLDGQATSAFGLPRHTSRLEAGLFGKGVGVRVSGRYTGSTRLDGSGLPGSSAIFFDNLATFDLRIFGNIDELTGSNSAILKNVRVSLRADNIFDGQLRVVDENGDTPVNFQPFLIDPVGRFIGIDIRKLF</sequence>
<dbReference type="GO" id="GO:0044718">
    <property type="term" value="P:siderophore transmembrane transport"/>
    <property type="evidence" value="ECO:0007669"/>
    <property type="project" value="TreeGrafter"/>
</dbReference>
<dbReference type="eggNOG" id="COG4206">
    <property type="taxonomic scope" value="Bacteria"/>
</dbReference>
<protein>
    <recommendedName>
        <fullName evidence="12">TonB-dependent receptor-like beta-barrel domain-containing protein</fullName>
    </recommendedName>
</protein>
<feature type="compositionally biased region" description="Low complexity" evidence="8">
    <location>
        <begin position="870"/>
        <end position="881"/>
    </location>
</feature>
<comment type="subcellular location">
    <subcellularLocation>
        <location evidence="1">Cell outer membrane</location>
        <topology evidence="1">Multi-pass membrane protein</topology>
    </subcellularLocation>
</comment>
<dbReference type="OrthoDB" id="7224136at2"/>
<feature type="region of interest" description="Disordered" evidence="8">
    <location>
        <begin position="632"/>
        <end position="680"/>
    </location>
</feature>
<feature type="chain" id="PRO_5001698685" description="TonB-dependent receptor-like beta-barrel domain-containing protein" evidence="9">
    <location>
        <begin position="28"/>
        <end position="1054"/>
    </location>
</feature>
<evidence type="ECO:0000256" key="4">
    <source>
        <dbReference type="ARBA" id="ARBA00022692"/>
    </source>
</evidence>
<evidence type="ECO:0000256" key="3">
    <source>
        <dbReference type="ARBA" id="ARBA00022452"/>
    </source>
</evidence>
<accession>A0A074MBN7</accession>
<keyword evidence="3" id="KW-1134">Transmembrane beta strand</keyword>
<keyword evidence="2" id="KW-0813">Transport</keyword>
<dbReference type="Proteomes" id="UP000027647">
    <property type="component" value="Unassembled WGS sequence"/>
</dbReference>
<dbReference type="EMBL" id="JMIW01000002">
    <property type="protein sequence ID" value="KEO90869.1"/>
    <property type="molecule type" value="Genomic_DNA"/>
</dbReference>
<gene>
    <name evidence="10" type="ORF">EH31_07475</name>
</gene>
<dbReference type="GO" id="GO:0009279">
    <property type="term" value="C:cell outer membrane"/>
    <property type="evidence" value="ECO:0007669"/>
    <property type="project" value="UniProtKB-SubCell"/>
</dbReference>
<dbReference type="GO" id="GO:0015344">
    <property type="term" value="F:siderophore uptake transmembrane transporter activity"/>
    <property type="evidence" value="ECO:0007669"/>
    <property type="project" value="TreeGrafter"/>
</dbReference>
<feature type="compositionally biased region" description="Gly residues" evidence="8">
    <location>
        <begin position="633"/>
        <end position="652"/>
    </location>
</feature>
<proteinExistence type="predicted"/>
<dbReference type="Gene3D" id="2.40.170.20">
    <property type="entry name" value="TonB-dependent receptor, beta-barrel domain"/>
    <property type="match status" value="1"/>
</dbReference>
<evidence type="ECO:0000256" key="9">
    <source>
        <dbReference type="SAM" id="SignalP"/>
    </source>
</evidence>
<dbReference type="PANTHER" id="PTHR30069">
    <property type="entry name" value="TONB-DEPENDENT OUTER MEMBRANE RECEPTOR"/>
    <property type="match status" value="1"/>
</dbReference>
<organism evidence="10 11">
    <name type="scientific">Erythrobacter longus</name>
    <dbReference type="NCBI Taxonomy" id="1044"/>
    <lineage>
        <taxon>Bacteria</taxon>
        <taxon>Pseudomonadati</taxon>
        <taxon>Pseudomonadota</taxon>
        <taxon>Alphaproteobacteria</taxon>
        <taxon>Sphingomonadales</taxon>
        <taxon>Erythrobacteraceae</taxon>
        <taxon>Erythrobacter/Porphyrobacter group</taxon>
        <taxon>Erythrobacter</taxon>
    </lineage>
</organism>
<dbReference type="AlphaFoldDB" id="A0A074MBN7"/>
<dbReference type="RefSeq" id="WP_034959317.1">
    <property type="nucleotide sequence ID" value="NZ_JMIW01000002.1"/>
</dbReference>
<keyword evidence="7" id="KW-0998">Cell outer membrane</keyword>
<dbReference type="InterPro" id="IPR036942">
    <property type="entry name" value="Beta-barrel_TonB_sf"/>
</dbReference>
<keyword evidence="6" id="KW-0472">Membrane</keyword>
<evidence type="ECO:0000256" key="2">
    <source>
        <dbReference type="ARBA" id="ARBA00022448"/>
    </source>
</evidence>
<keyword evidence="4" id="KW-0812">Transmembrane</keyword>
<keyword evidence="11" id="KW-1185">Reference proteome</keyword>
<evidence type="ECO:0000313" key="10">
    <source>
        <dbReference type="EMBL" id="KEO90869.1"/>
    </source>
</evidence>
<keyword evidence="5 9" id="KW-0732">Signal</keyword>
<evidence type="ECO:0000256" key="7">
    <source>
        <dbReference type="ARBA" id="ARBA00023237"/>
    </source>
</evidence>
<dbReference type="STRING" id="1044.EH31_07475"/>